<dbReference type="Pfam" id="PF05973">
    <property type="entry name" value="Gp49"/>
    <property type="match status" value="1"/>
</dbReference>
<dbReference type="InterPro" id="IPR035093">
    <property type="entry name" value="RelE/ParE_toxin_dom_sf"/>
</dbReference>
<organism evidence="1 2">
    <name type="scientific">Candidatus Roizmanbacteria bacterium GW2011_GWA2_34_18</name>
    <dbReference type="NCBI Taxonomy" id="1618477"/>
    <lineage>
        <taxon>Bacteria</taxon>
        <taxon>Candidatus Roizmaniibacteriota</taxon>
    </lineage>
</organism>
<dbReference type="AlphaFoldDB" id="A0A0G0D8U8"/>
<dbReference type="InterPro" id="IPR009241">
    <property type="entry name" value="HigB-like"/>
</dbReference>
<dbReference type="Proteomes" id="UP000034688">
    <property type="component" value="Unassembled WGS sequence"/>
</dbReference>
<evidence type="ECO:0000313" key="2">
    <source>
        <dbReference type="Proteomes" id="UP000034688"/>
    </source>
</evidence>
<gene>
    <name evidence="1" type="ORF">UR54_C0025G0017</name>
</gene>
<sequence length="99" mass="11632">MNMKVVYSEVVESFIQKINSNDSGRLARTKEFFESYGFQIGPKYIKKIRESLWELRTGKIRLFLYIKGNIAFGVHILYKKSQKLPKKDIKLAVKRSETI</sequence>
<dbReference type="STRING" id="1618477.UR54_C0025G0017"/>
<evidence type="ECO:0008006" key="3">
    <source>
        <dbReference type="Google" id="ProtNLM"/>
    </source>
</evidence>
<comment type="caution">
    <text evidence="1">The sequence shown here is derived from an EMBL/GenBank/DDBJ whole genome shotgun (WGS) entry which is preliminary data.</text>
</comment>
<name>A0A0G0D8U8_9BACT</name>
<evidence type="ECO:0000313" key="1">
    <source>
        <dbReference type="EMBL" id="KKP59710.1"/>
    </source>
</evidence>
<protein>
    <recommendedName>
        <fullName evidence="3">Toxin-antitoxin system, toxin component, RelE family</fullName>
    </recommendedName>
</protein>
<reference evidence="1 2" key="1">
    <citation type="journal article" date="2015" name="Nature">
        <title>rRNA introns, odd ribosomes, and small enigmatic genomes across a large radiation of phyla.</title>
        <authorList>
            <person name="Brown C.T."/>
            <person name="Hug L.A."/>
            <person name="Thomas B.C."/>
            <person name="Sharon I."/>
            <person name="Castelle C.J."/>
            <person name="Singh A."/>
            <person name="Wilkins M.J."/>
            <person name="Williams K.H."/>
            <person name="Banfield J.F."/>
        </authorList>
    </citation>
    <scope>NUCLEOTIDE SEQUENCE [LARGE SCALE GENOMIC DNA]</scope>
</reference>
<accession>A0A0G0D8U8</accession>
<dbReference type="EMBL" id="LBPP01000025">
    <property type="protein sequence ID" value="KKP59710.1"/>
    <property type="molecule type" value="Genomic_DNA"/>
</dbReference>
<dbReference type="SUPFAM" id="SSF143011">
    <property type="entry name" value="RelE-like"/>
    <property type="match status" value="1"/>
</dbReference>
<proteinExistence type="predicted"/>